<evidence type="ECO:0000313" key="2">
    <source>
        <dbReference type="EMBL" id="KIH97959.1"/>
    </source>
</evidence>
<dbReference type="Pfam" id="PF04149">
    <property type="entry name" value="DUF397"/>
    <property type="match status" value="1"/>
</dbReference>
<dbReference type="EMBL" id="JROO01000031">
    <property type="protein sequence ID" value="KIH97959.1"/>
    <property type="molecule type" value="Genomic_DNA"/>
</dbReference>
<reference evidence="3" key="1">
    <citation type="journal article" date="2015" name="Chem. Biol.">
        <title>Structure, bioactivity, and resistance mechanism of streptomonomicin, an unusual lasso Peptide from an understudied halophilic actinomycete.</title>
        <authorList>
            <person name="Metelev M."/>
            <person name="Tietz J.I."/>
            <person name="Melby J.O."/>
            <person name="Blair P.M."/>
            <person name="Zhu L."/>
            <person name="Livnat I."/>
            <person name="Severinov K."/>
            <person name="Mitchell D.A."/>
        </authorList>
    </citation>
    <scope>NUCLEOTIDE SEQUENCE [LARGE SCALE GENOMIC DNA]</scope>
    <source>
        <strain evidence="3">YIM 90003</strain>
    </source>
</reference>
<evidence type="ECO:0000313" key="3">
    <source>
        <dbReference type="Proteomes" id="UP000031675"/>
    </source>
</evidence>
<dbReference type="AlphaFoldDB" id="A0A0C2FFF9"/>
<keyword evidence="3" id="KW-1185">Reference proteome</keyword>
<protein>
    <recommendedName>
        <fullName evidence="1">DUF397 domain-containing protein</fullName>
    </recommendedName>
</protein>
<dbReference type="Proteomes" id="UP000031675">
    <property type="component" value="Unassembled WGS sequence"/>
</dbReference>
<name>A0A0C2FFF9_9ACTN</name>
<organism evidence="2 3">
    <name type="scientific">Streptomonospora alba</name>
    <dbReference type="NCBI Taxonomy" id="183763"/>
    <lineage>
        <taxon>Bacteria</taxon>
        <taxon>Bacillati</taxon>
        <taxon>Actinomycetota</taxon>
        <taxon>Actinomycetes</taxon>
        <taxon>Streptosporangiales</taxon>
        <taxon>Nocardiopsidaceae</taxon>
        <taxon>Streptomonospora</taxon>
    </lineage>
</organism>
<dbReference type="InterPro" id="IPR007278">
    <property type="entry name" value="DUF397"/>
</dbReference>
<gene>
    <name evidence="2" type="ORF">LP52_16200</name>
</gene>
<feature type="domain" description="DUF397" evidence="1">
    <location>
        <begin position="13"/>
        <end position="65"/>
    </location>
</feature>
<sequence>MNRAHAVVDTSAARFRKSTYSFRENCVEVANESSTGVAVRDSVNTAAGHLAFSAAAWAALLGLVKAGRI</sequence>
<accession>A0A0C2FFF9</accession>
<evidence type="ECO:0000259" key="1">
    <source>
        <dbReference type="Pfam" id="PF04149"/>
    </source>
</evidence>
<comment type="caution">
    <text evidence="2">The sequence shown here is derived from an EMBL/GenBank/DDBJ whole genome shotgun (WGS) entry which is preliminary data.</text>
</comment>
<proteinExistence type="predicted"/>